<dbReference type="PANTHER" id="PTHR36726:SF5">
    <property type="entry name" value="CLAVATA3_ESR (CLE) GENE FAMILY MEMBER MTCLE11"/>
    <property type="match status" value="1"/>
</dbReference>
<name>A0A022Q6T3_ERYGU</name>
<keyword evidence="4" id="KW-1185">Reference proteome</keyword>
<sequence>MCCLTYRIIISVLLICFGFLSIETERVSASRSFRVLNEDALQSTKVPLNIAPSPAMNFDPNQSEKRTVRGGSDPIHNRC</sequence>
<keyword evidence="2" id="KW-0472">Membrane</keyword>
<dbReference type="PANTHER" id="PTHR36726">
    <property type="entry name" value="CLAVATA3/ESR (CLE)-RELATED PROTEIN 45"/>
    <property type="match status" value="1"/>
</dbReference>
<evidence type="ECO:0000313" key="3">
    <source>
        <dbReference type="EMBL" id="EYU24372.1"/>
    </source>
</evidence>
<feature type="region of interest" description="Disordered" evidence="1">
    <location>
        <begin position="59"/>
        <end position="79"/>
    </location>
</feature>
<gene>
    <name evidence="3" type="ORF">MIMGU_mgv1a026383mg</name>
</gene>
<proteinExistence type="predicted"/>
<dbReference type="eggNOG" id="ENOG502SACS">
    <property type="taxonomic scope" value="Eukaryota"/>
</dbReference>
<reference evidence="3 4" key="1">
    <citation type="journal article" date="2013" name="Proc. Natl. Acad. Sci. U.S.A.">
        <title>Fine-scale variation in meiotic recombination in Mimulus inferred from population shotgun sequencing.</title>
        <authorList>
            <person name="Hellsten U."/>
            <person name="Wright K.M."/>
            <person name="Jenkins J."/>
            <person name="Shu S."/>
            <person name="Yuan Y."/>
            <person name="Wessler S.R."/>
            <person name="Schmutz J."/>
            <person name="Willis J.H."/>
            <person name="Rokhsar D.S."/>
        </authorList>
    </citation>
    <scope>NUCLEOTIDE SEQUENCE [LARGE SCALE GENOMIC DNA]</scope>
    <source>
        <strain evidence="4">cv. DUN x IM62</strain>
    </source>
</reference>
<feature type="transmembrane region" description="Helical" evidence="2">
    <location>
        <begin position="6"/>
        <end position="24"/>
    </location>
</feature>
<protein>
    <submittedName>
        <fullName evidence="3">Uncharacterized protein</fullName>
    </submittedName>
</protein>
<organism evidence="3 4">
    <name type="scientific">Erythranthe guttata</name>
    <name type="common">Yellow monkey flower</name>
    <name type="synonym">Mimulus guttatus</name>
    <dbReference type="NCBI Taxonomy" id="4155"/>
    <lineage>
        <taxon>Eukaryota</taxon>
        <taxon>Viridiplantae</taxon>
        <taxon>Streptophyta</taxon>
        <taxon>Embryophyta</taxon>
        <taxon>Tracheophyta</taxon>
        <taxon>Spermatophyta</taxon>
        <taxon>Magnoliopsida</taxon>
        <taxon>eudicotyledons</taxon>
        <taxon>Gunneridae</taxon>
        <taxon>Pentapetalae</taxon>
        <taxon>asterids</taxon>
        <taxon>lamiids</taxon>
        <taxon>Lamiales</taxon>
        <taxon>Phrymaceae</taxon>
        <taxon>Erythranthe</taxon>
    </lineage>
</organism>
<dbReference type="EMBL" id="KI632125">
    <property type="protein sequence ID" value="EYU24372.1"/>
    <property type="molecule type" value="Genomic_DNA"/>
</dbReference>
<evidence type="ECO:0000313" key="4">
    <source>
        <dbReference type="Proteomes" id="UP000030748"/>
    </source>
</evidence>
<dbReference type="Proteomes" id="UP000030748">
    <property type="component" value="Unassembled WGS sequence"/>
</dbReference>
<dbReference type="PhylomeDB" id="A0A022Q6T3"/>
<dbReference type="AlphaFoldDB" id="A0A022Q6T3"/>
<keyword evidence="2" id="KW-0812">Transmembrane</keyword>
<evidence type="ECO:0000256" key="2">
    <source>
        <dbReference type="SAM" id="Phobius"/>
    </source>
</evidence>
<accession>A0A022Q6T3</accession>
<evidence type="ECO:0000256" key="1">
    <source>
        <dbReference type="SAM" id="MobiDB-lite"/>
    </source>
</evidence>
<keyword evidence="2" id="KW-1133">Transmembrane helix</keyword>
<dbReference type="InterPro" id="IPR038821">
    <property type="entry name" value="CLE45-like"/>
</dbReference>